<organism evidence="1 2">
    <name type="scientific">Symbiobacterium thermophilum</name>
    <dbReference type="NCBI Taxonomy" id="2734"/>
    <lineage>
        <taxon>Bacteria</taxon>
        <taxon>Bacillati</taxon>
        <taxon>Bacillota</taxon>
        <taxon>Clostridia</taxon>
        <taxon>Eubacteriales</taxon>
        <taxon>Symbiobacteriaceae</taxon>
        <taxon>Symbiobacterium</taxon>
    </lineage>
</organism>
<reference evidence="1" key="1">
    <citation type="submission" date="2017-11" db="EMBL/GenBank/DDBJ databases">
        <title>Three new genomes from thermophilic consortium.</title>
        <authorList>
            <person name="Quaggio R."/>
            <person name="Amgarten D."/>
            <person name="Setubal J.C."/>
        </authorList>
    </citation>
    <scope>NUCLEOTIDE SEQUENCE</scope>
    <source>
        <strain evidence="1">ZCTH01-B2</strain>
    </source>
</reference>
<name>A0A953ICT0_SYMTR</name>
<gene>
    <name evidence="1" type="ORF">CWE10_21385</name>
</gene>
<comment type="caution">
    <text evidence="1">The sequence shown here is derived from an EMBL/GenBank/DDBJ whole genome shotgun (WGS) entry which is preliminary data.</text>
</comment>
<proteinExistence type="predicted"/>
<evidence type="ECO:0000313" key="1">
    <source>
        <dbReference type="EMBL" id="MBY6278638.1"/>
    </source>
</evidence>
<protein>
    <submittedName>
        <fullName evidence="1">Uncharacterized protein</fullName>
    </submittedName>
</protein>
<evidence type="ECO:0000313" key="2">
    <source>
        <dbReference type="Proteomes" id="UP000732377"/>
    </source>
</evidence>
<accession>A0A953ICT0</accession>
<dbReference type="EMBL" id="PIUK01000651">
    <property type="protein sequence ID" value="MBY6278638.1"/>
    <property type="molecule type" value="Genomic_DNA"/>
</dbReference>
<sequence length="98" mass="11200">MTVDGQEILPPHAIAVANFTDGELAGSAAITMEREGHKLTKGPVYGWKMQPARRVGRSRYAIRLDTSGFPAEFRKIIVHYRYLGLPMRYDFTLEWMSR</sequence>
<dbReference type="AlphaFoldDB" id="A0A953ICT0"/>
<dbReference type="Proteomes" id="UP000732377">
    <property type="component" value="Unassembled WGS sequence"/>
</dbReference>